<proteinExistence type="predicted"/>
<feature type="non-terminal residue" evidence="1">
    <location>
        <position position="95"/>
    </location>
</feature>
<protein>
    <submittedName>
        <fullName evidence="1">Uncharacterized protein</fullName>
    </submittedName>
</protein>
<reference evidence="1" key="1">
    <citation type="journal article" date="2014" name="Front. Microbiol.">
        <title>High frequency of phylogenetically diverse reductive dehalogenase-homologous genes in deep subseafloor sedimentary metagenomes.</title>
        <authorList>
            <person name="Kawai M."/>
            <person name="Futagami T."/>
            <person name="Toyoda A."/>
            <person name="Takaki Y."/>
            <person name="Nishi S."/>
            <person name="Hori S."/>
            <person name="Arai W."/>
            <person name="Tsubouchi T."/>
            <person name="Morono Y."/>
            <person name="Uchiyama I."/>
            <person name="Ito T."/>
            <person name="Fujiyama A."/>
            <person name="Inagaki F."/>
            <person name="Takami H."/>
        </authorList>
    </citation>
    <scope>NUCLEOTIDE SEQUENCE</scope>
    <source>
        <strain evidence="1">Expedition CK06-06</strain>
    </source>
</reference>
<comment type="caution">
    <text evidence="1">The sequence shown here is derived from an EMBL/GenBank/DDBJ whole genome shotgun (WGS) entry which is preliminary data.</text>
</comment>
<accession>X1INE3</accession>
<organism evidence="1">
    <name type="scientific">marine sediment metagenome</name>
    <dbReference type="NCBI Taxonomy" id="412755"/>
    <lineage>
        <taxon>unclassified sequences</taxon>
        <taxon>metagenomes</taxon>
        <taxon>ecological metagenomes</taxon>
    </lineage>
</organism>
<dbReference type="AlphaFoldDB" id="X1INE3"/>
<dbReference type="EMBL" id="BARU01042352">
    <property type="protein sequence ID" value="GAH83946.1"/>
    <property type="molecule type" value="Genomic_DNA"/>
</dbReference>
<evidence type="ECO:0000313" key="1">
    <source>
        <dbReference type="EMBL" id="GAH83946.1"/>
    </source>
</evidence>
<name>X1INE3_9ZZZZ</name>
<gene>
    <name evidence="1" type="ORF">S03H2_65097</name>
</gene>
<sequence length="95" mass="10189">MPRGQPDFGMYASASTIGSVSDLAELAVRLGSINIFDRRGKVIDFDDFEDVRKGWEFELLGGATAVRASTAPKSGSQHWILTTGGAGGAFARIRR</sequence>